<dbReference type="InterPro" id="IPR007197">
    <property type="entry name" value="rSAM"/>
</dbReference>
<dbReference type="PROSITE" id="PS51918">
    <property type="entry name" value="RADICAL_SAM"/>
    <property type="match status" value="1"/>
</dbReference>
<dbReference type="EMBL" id="BPQM01000092">
    <property type="protein sequence ID" value="GJD80313.1"/>
    <property type="molecule type" value="Genomic_DNA"/>
</dbReference>
<keyword evidence="2" id="KW-0408">Iron</keyword>
<comment type="caution">
    <text evidence="6">The sequence shown here is derived from an EMBL/GenBank/DDBJ whole genome shotgun (WGS) entry which is preliminary data.</text>
</comment>
<name>A0AA37MCV4_9HYPH</name>
<dbReference type="GO" id="GO:0051536">
    <property type="term" value="F:iron-sulfur cluster binding"/>
    <property type="evidence" value="ECO:0007669"/>
    <property type="project" value="UniProtKB-KW"/>
</dbReference>
<evidence type="ECO:0000313" key="6">
    <source>
        <dbReference type="EMBL" id="GJD80313.1"/>
    </source>
</evidence>
<protein>
    <recommendedName>
        <fullName evidence="5">Radical SAM core domain-containing protein</fullName>
    </recommendedName>
</protein>
<dbReference type="NCBIfam" id="NF033668">
    <property type="entry name" value="rSAM_PA0069"/>
    <property type="match status" value="1"/>
</dbReference>
<sequence length="381" mass="42013">MFLMDTAEWRDEAAMTTGQDGAEARRLATSAVPAEGRRGRGATANPSGRFEAAARVRFDDGWGELETSRPRTEVTRERTARILTRNDSPDIPFDRSINPYRGCEHGCIYCFARPNHAYVGLSPGLDFETRLFAKPDAARLLARELSAPGYRPATIALGTATDPYQPIEREHRITRDVLEVLARFRHPVGIVTKSNLVTRDGDILADMARERLVKVGISITTLDPVLARRMEPRAPHPEKRLEAIRRLSAAGVPVMVLVAPVIPTLNDHEIEGILAAAREAGAVEASHVLLRLPHELKDLVADWFAEHYPGRQAHAFSLVAQSRGGRAYDATFGRRMTGQGAYAALIAQRMHLAKTRLGYRTESLKLNAAAFTVPGTQLALF</sequence>
<feature type="region of interest" description="Disordered" evidence="4">
    <location>
        <begin position="1"/>
        <end position="20"/>
    </location>
</feature>
<organism evidence="6 7">
    <name type="scientific">Methylobacterium gregans</name>
    <dbReference type="NCBI Taxonomy" id="374424"/>
    <lineage>
        <taxon>Bacteria</taxon>
        <taxon>Pseudomonadati</taxon>
        <taxon>Pseudomonadota</taxon>
        <taxon>Alphaproteobacteria</taxon>
        <taxon>Hyphomicrobiales</taxon>
        <taxon>Methylobacteriaceae</taxon>
        <taxon>Methylobacterium</taxon>
    </lineage>
</organism>
<dbReference type="SFLD" id="SFLDS00029">
    <property type="entry name" value="Radical_SAM"/>
    <property type="match status" value="1"/>
</dbReference>
<keyword evidence="7" id="KW-1185">Reference proteome</keyword>
<dbReference type="Gene3D" id="3.80.30.30">
    <property type="match status" value="1"/>
</dbReference>
<dbReference type="CDD" id="cd01335">
    <property type="entry name" value="Radical_SAM"/>
    <property type="match status" value="1"/>
</dbReference>
<proteinExistence type="predicted"/>
<evidence type="ECO:0000256" key="4">
    <source>
        <dbReference type="SAM" id="MobiDB-lite"/>
    </source>
</evidence>
<keyword evidence="1" id="KW-0479">Metal-binding</keyword>
<dbReference type="AlphaFoldDB" id="A0AA37MCV4"/>
<evidence type="ECO:0000259" key="5">
    <source>
        <dbReference type="PROSITE" id="PS51918"/>
    </source>
</evidence>
<dbReference type="InterPro" id="IPR040086">
    <property type="entry name" value="MJ0683-like"/>
</dbReference>
<evidence type="ECO:0000313" key="7">
    <source>
        <dbReference type="Proteomes" id="UP001055108"/>
    </source>
</evidence>
<dbReference type="PANTHER" id="PTHR43432">
    <property type="entry name" value="SLR0285 PROTEIN"/>
    <property type="match status" value="1"/>
</dbReference>
<reference evidence="6" key="1">
    <citation type="journal article" date="2016" name="Front. Microbiol.">
        <title>Genome Sequence of the Piezophilic, Mesophilic Sulfate-Reducing Bacterium Desulfovibrio indicus J2T.</title>
        <authorList>
            <person name="Cao J."/>
            <person name="Maignien L."/>
            <person name="Shao Z."/>
            <person name="Alain K."/>
            <person name="Jebbar M."/>
        </authorList>
    </citation>
    <scope>NUCLEOTIDE SEQUENCE</scope>
    <source>
        <strain evidence="6">NBRC 103626</strain>
    </source>
</reference>
<evidence type="ECO:0000256" key="1">
    <source>
        <dbReference type="ARBA" id="ARBA00022723"/>
    </source>
</evidence>
<dbReference type="GO" id="GO:0046872">
    <property type="term" value="F:metal ion binding"/>
    <property type="evidence" value="ECO:0007669"/>
    <property type="project" value="UniProtKB-KW"/>
</dbReference>
<dbReference type="InterPro" id="IPR058240">
    <property type="entry name" value="rSAM_sf"/>
</dbReference>
<keyword evidence="3" id="KW-0411">Iron-sulfur</keyword>
<gene>
    <name evidence="6" type="ORF">NBEOAGPD_3554</name>
</gene>
<dbReference type="PANTHER" id="PTHR43432:SF3">
    <property type="entry name" value="SLR0285 PROTEIN"/>
    <property type="match status" value="1"/>
</dbReference>
<dbReference type="SMART" id="SM00729">
    <property type="entry name" value="Elp3"/>
    <property type="match status" value="1"/>
</dbReference>
<accession>A0AA37MCV4</accession>
<dbReference type="InterPro" id="IPR006638">
    <property type="entry name" value="Elp3/MiaA/NifB-like_rSAM"/>
</dbReference>
<dbReference type="Proteomes" id="UP001055108">
    <property type="component" value="Unassembled WGS sequence"/>
</dbReference>
<evidence type="ECO:0000256" key="2">
    <source>
        <dbReference type="ARBA" id="ARBA00023004"/>
    </source>
</evidence>
<evidence type="ECO:0000256" key="3">
    <source>
        <dbReference type="ARBA" id="ARBA00023014"/>
    </source>
</evidence>
<dbReference type="SUPFAM" id="SSF102114">
    <property type="entry name" value="Radical SAM enzymes"/>
    <property type="match status" value="1"/>
</dbReference>
<dbReference type="GO" id="GO:0003824">
    <property type="term" value="F:catalytic activity"/>
    <property type="evidence" value="ECO:0007669"/>
    <property type="project" value="InterPro"/>
</dbReference>
<dbReference type="Pfam" id="PF04055">
    <property type="entry name" value="Radical_SAM"/>
    <property type="match status" value="1"/>
</dbReference>
<reference evidence="6" key="2">
    <citation type="submission" date="2021-08" db="EMBL/GenBank/DDBJ databases">
        <authorList>
            <person name="Tani A."/>
            <person name="Ola A."/>
            <person name="Ogura Y."/>
            <person name="Katsura K."/>
            <person name="Hayashi T."/>
        </authorList>
    </citation>
    <scope>NUCLEOTIDE SEQUENCE</scope>
    <source>
        <strain evidence="6">NBRC 103626</strain>
    </source>
</reference>
<feature type="domain" description="Radical SAM core" evidence="5">
    <location>
        <begin position="89"/>
        <end position="326"/>
    </location>
</feature>
<dbReference type="SFLD" id="SFLDG01084">
    <property type="entry name" value="Uncharacterised_Radical_SAM_Su"/>
    <property type="match status" value="1"/>
</dbReference>